<sequence>MDGKNENKISLSPKTENILSQINSQTKLGDLRKIAKQIKKDHELAMELWSTKAFLPRLLAILIMDKKLLSEDVINKLDQDMQSHDFVERNNLMDWLMANQLTKDKKKITLIESWKNSPSPLQRRVFWYYQARLRWTGQTPPDNTPDLLTAIEDTITDEEPEVQWAMNFTAGWIGVYDERNRARCMKLGEETGLYKGEMVSKGCTPNYLPEFITIEVNKRHTK</sequence>
<protein>
    <recommendedName>
        <fullName evidence="3">DNA alkylation repair protein</fullName>
    </recommendedName>
</protein>
<evidence type="ECO:0008006" key="3">
    <source>
        <dbReference type="Google" id="ProtNLM"/>
    </source>
</evidence>
<accession>A0A162EEM3</accession>
<dbReference type="Proteomes" id="UP000075806">
    <property type="component" value="Unassembled WGS sequence"/>
</dbReference>
<dbReference type="STRING" id="519424.AZF04_06430"/>
<dbReference type="RefSeq" id="WP_061948657.1">
    <property type="nucleotide sequence ID" value="NZ_LTAO01000012.1"/>
</dbReference>
<dbReference type="OrthoDB" id="1117222at2"/>
<dbReference type="EMBL" id="LTAO01000012">
    <property type="protein sequence ID" value="KYG32393.1"/>
    <property type="molecule type" value="Genomic_DNA"/>
</dbReference>
<dbReference type="PANTHER" id="PTHR41291:SF1">
    <property type="entry name" value="DNA ALKYLATION REPAIR PROTEIN"/>
    <property type="match status" value="1"/>
</dbReference>
<evidence type="ECO:0000313" key="1">
    <source>
        <dbReference type="EMBL" id="KYG32393.1"/>
    </source>
</evidence>
<dbReference type="PANTHER" id="PTHR41291">
    <property type="entry name" value="DNA ALKYLATION REPAIR PROTEIN"/>
    <property type="match status" value="1"/>
</dbReference>
<reference evidence="1" key="1">
    <citation type="submission" date="2016-02" db="EMBL/GenBank/DDBJ databases">
        <title>Genome sequence of Bacillus trypoxylicola KCTC 13244(T).</title>
        <authorList>
            <person name="Jeong H."/>
            <person name="Park S.-H."/>
            <person name="Choi S.-K."/>
        </authorList>
    </citation>
    <scope>NUCLEOTIDE SEQUENCE [LARGE SCALE GENOMIC DNA]</scope>
    <source>
        <strain evidence="1">KCTC 13244</strain>
    </source>
</reference>
<organism evidence="1 2">
    <name type="scientific">Alkalihalobacillus trypoxylicola</name>
    <dbReference type="NCBI Taxonomy" id="519424"/>
    <lineage>
        <taxon>Bacteria</taxon>
        <taxon>Bacillati</taxon>
        <taxon>Bacillota</taxon>
        <taxon>Bacilli</taxon>
        <taxon>Bacillales</taxon>
        <taxon>Bacillaceae</taxon>
        <taxon>Alkalihalobacillus</taxon>
    </lineage>
</organism>
<keyword evidence="2" id="KW-1185">Reference proteome</keyword>
<dbReference type="InterPro" id="IPR016024">
    <property type="entry name" value="ARM-type_fold"/>
</dbReference>
<gene>
    <name evidence="1" type="ORF">AZF04_06430</name>
</gene>
<dbReference type="SUPFAM" id="SSF48371">
    <property type="entry name" value="ARM repeat"/>
    <property type="match status" value="1"/>
</dbReference>
<comment type="caution">
    <text evidence="1">The sequence shown here is derived from an EMBL/GenBank/DDBJ whole genome shotgun (WGS) entry which is preliminary data.</text>
</comment>
<dbReference type="Pfam" id="PF08713">
    <property type="entry name" value="DNA_alkylation"/>
    <property type="match status" value="1"/>
</dbReference>
<dbReference type="InterPro" id="IPR014825">
    <property type="entry name" value="DNA_alkylation"/>
</dbReference>
<dbReference type="AlphaFoldDB" id="A0A162EEM3"/>
<name>A0A162EEM3_9BACI</name>
<proteinExistence type="predicted"/>
<dbReference type="CDD" id="cd06561">
    <property type="entry name" value="AlkD_like"/>
    <property type="match status" value="1"/>
</dbReference>
<dbReference type="Gene3D" id="1.25.10.90">
    <property type="match status" value="1"/>
</dbReference>
<evidence type="ECO:0000313" key="2">
    <source>
        <dbReference type="Proteomes" id="UP000075806"/>
    </source>
</evidence>